<dbReference type="Proteomes" id="UP000050430">
    <property type="component" value="Unassembled WGS sequence"/>
</dbReference>
<sequence length="97" mass="10673">MNQPVKKPFAFRFQTVLIVVLLISLVLIGQQFSKTIYQIGLVLLIVSTFLQIGASNIDPKADFKGSMKVMGIAMSIVVVVFTAGILLVPYFLDLGKR</sequence>
<evidence type="ECO:0000313" key="2">
    <source>
        <dbReference type="EMBL" id="KPL72754.1"/>
    </source>
</evidence>
<evidence type="ECO:0000256" key="1">
    <source>
        <dbReference type="SAM" id="Phobius"/>
    </source>
</evidence>
<dbReference type="EMBL" id="LGCK01000007">
    <property type="protein sequence ID" value="KPL72754.1"/>
    <property type="molecule type" value="Genomic_DNA"/>
</dbReference>
<gene>
    <name evidence="2" type="ORF">ADM99_06655</name>
</gene>
<comment type="caution">
    <text evidence="2">The sequence shown here is derived from an EMBL/GenBank/DDBJ whole genome shotgun (WGS) entry which is preliminary data.</text>
</comment>
<feature type="transmembrane region" description="Helical" evidence="1">
    <location>
        <begin position="9"/>
        <end position="29"/>
    </location>
</feature>
<name>A0A0N8GLK5_9CHLR</name>
<evidence type="ECO:0000313" key="3">
    <source>
        <dbReference type="Proteomes" id="UP000050430"/>
    </source>
</evidence>
<feature type="transmembrane region" description="Helical" evidence="1">
    <location>
        <begin position="69"/>
        <end position="92"/>
    </location>
</feature>
<dbReference type="STRING" id="229920.ADM99_06655"/>
<keyword evidence="1" id="KW-0472">Membrane</keyword>
<keyword evidence="3" id="KW-1185">Reference proteome</keyword>
<keyword evidence="1" id="KW-0812">Transmembrane</keyword>
<feature type="transmembrane region" description="Helical" evidence="1">
    <location>
        <begin position="35"/>
        <end position="57"/>
    </location>
</feature>
<dbReference type="AlphaFoldDB" id="A0A0N8GLK5"/>
<dbReference type="RefSeq" id="WP_062421153.1">
    <property type="nucleotide sequence ID" value="NZ_BBYA01000008.1"/>
</dbReference>
<reference evidence="2 3" key="1">
    <citation type="submission" date="2015-07" db="EMBL/GenBank/DDBJ databases">
        <title>Genome sequence of Leptolinea tardivitalis DSM 16556.</title>
        <authorList>
            <person name="Hemp J."/>
            <person name="Ward L.M."/>
            <person name="Pace L.A."/>
            <person name="Fischer W.W."/>
        </authorList>
    </citation>
    <scope>NUCLEOTIDE SEQUENCE [LARGE SCALE GENOMIC DNA]</scope>
    <source>
        <strain evidence="2 3">YMTK-2</strain>
    </source>
</reference>
<keyword evidence="1" id="KW-1133">Transmembrane helix</keyword>
<accession>A0A0N8GLK5</accession>
<organism evidence="2 3">
    <name type="scientific">Leptolinea tardivitalis</name>
    <dbReference type="NCBI Taxonomy" id="229920"/>
    <lineage>
        <taxon>Bacteria</taxon>
        <taxon>Bacillati</taxon>
        <taxon>Chloroflexota</taxon>
        <taxon>Anaerolineae</taxon>
        <taxon>Anaerolineales</taxon>
        <taxon>Anaerolineaceae</taxon>
        <taxon>Leptolinea</taxon>
    </lineage>
</organism>
<protein>
    <submittedName>
        <fullName evidence="2">Uncharacterized protein</fullName>
    </submittedName>
</protein>
<proteinExistence type="predicted"/>